<keyword evidence="9" id="KW-1185">Reference proteome</keyword>
<evidence type="ECO:0000256" key="2">
    <source>
        <dbReference type="ARBA" id="ARBA00010028"/>
    </source>
</evidence>
<reference evidence="8" key="2">
    <citation type="submission" date="2020-05" db="UniProtKB">
        <authorList>
            <consortium name="EnsemblMetazoa"/>
        </authorList>
    </citation>
    <scope>IDENTIFICATION</scope>
    <source>
        <strain evidence="8">IAEA</strain>
    </source>
</reference>
<dbReference type="Proteomes" id="UP000091820">
    <property type="component" value="Unassembled WGS sequence"/>
</dbReference>
<keyword evidence="4 7" id="KW-0747">Spliceosome</keyword>
<sequence>MEQNEIVKTAAQKLADRKERLKNLHKLRQIARTHNHQEVVAEDARKKLPNNWEARKRQADWIIADEKAKEEAKAEGKDYDRLKLLQISAIDAERIERKQRKKNPDGGFATFEAQTARQYARLVKSMPTRDMQKYEKQKQDLGEAFYGGPNTVLHGLVKDSPDAINNMVKDLEQQIEKRKKYSRRRTYNDDADVDFINERNSKFNKKLERFYGEHTAEIKQNLERGTAI</sequence>
<keyword evidence="3 7" id="KW-0507">mRNA processing</keyword>
<dbReference type="EnsemblMetazoa" id="GBRI041868-RA">
    <property type="protein sequence ID" value="GBRI041868-PA"/>
    <property type="gene ID" value="GBRI041868"/>
</dbReference>
<dbReference type="InterPro" id="IPR013260">
    <property type="entry name" value="mRNA_splic_SYF2"/>
</dbReference>
<comment type="function">
    <text evidence="7">Involved in pre-mRNA splicing.</text>
</comment>
<keyword evidence="6 7" id="KW-0539">Nucleus</keyword>
<dbReference type="PANTHER" id="PTHR13264:SF5">
    <property type="entry name" value="PRE-MRNA-SPLICING FACTOR SYF2"/>
    <property type="match status" value="1"/>
</dbReference>
<dbReference type="GO" id="GO:0000398">
    <property type="term" value="P:mRNA splicing, via spliceosome"/>
    <property type="evidence" value="ECO:0007669"/>
    <property type="project" value="UniProtKB-UniRule"/>
</dbReference>
<dbReference type="GO" id="GO:0000974">
    <property type="term" value="C:Prp19 complex"/>
    <property type="evidence" value="ECO:0007669"/>
    <property type="project" value="TreeGrafter"/>
</dbReference>
<comment type="subunit">
    <text evidence="7">May be part of a spliceosome complex.</text>
</comment>
<comment type="similarity">
    <text evidence="2 7">Belongs to the SYF2 family.</text>
</comment>
<dbReference type="GO" id="GO:0071013">
    <property type="term" value="C:catalytic step 2 spliceosome"/>
    <property type="evidence" value="ECO:0007669"/>
    <property type="project" value="TreeGrafter"/>
</dbReference>
<evidence type="ECO:0000256" key="4">
    <source>
        <dbReference type="ARBA" id="ARBA00022728"/>
    </source>
</evidence>
<dbReference type="STRING" id="37001.A0A1A9X2G7"/>
<dbReference type="VEuPathDB" id="VectorBase:GBRI041868"/>
<reference evidence="9" key="1">
    <citation type="submission" date="2014-03" db="EMBL/GenBank/DDBJ databases">
        <authorList>
            <person name="Aksoy S."/>
            <person name="Warren W."/>
            <person name="Wilson R.K."/>
        </authorList>
    </citation>
    <scope>NUCLEOTIDE SEQUENCE [LARGE SCALE GENOMIC DNA]</scope>
    <source>
        <strain evidence="9">IAEA</strain>
    </source>
</reference>
<comment type="subcellular location">
    <subcellularLocation>
        <location evidence="1 7">Nucleus</location>
    </subcellularLocation>
</comment>
<dbReference type="AlphaFoldDB" id="A0A1A9X2G7"/>
<proteinExistence type="inferred from homology"/>
<dbReference type="Pfam" id="PF08231">
    <property type="entry name" value="SYF2"/>
    <property type="match status" value="1"/>
</dbReference>
<name>A0A1A9X2G7_9MUSC</name>
<evidence type="ECO:0000256" key="1">
    <source>
        <dbReference type="ARBA" id="ARBA00004123"/>
    </source>
</evidence>
<evidence type="ECO:0000256" key="3">
    <source>
        <dbReference type="ARBA" id="ARBA00022664"/>
    </source>
</evidence>
<dbReference type="GO" id="GO:0071014">
    <property type="term" value="C:post-mRNA release spliceosomal complex"/>
    <property type="evidence" value="ECO:0007669"/>
    <property type="project" value="TreeGrafter"/>
</dbReference>
<accession>A0A1A9X2G7</accession>
<protein>
    <recommendedName>
        <fullName evidence="7">Pre-mRNA-splicing factor SYF2</fullName>
    </recommendedName>
</protein>
<keyword evidence="5 7" id="KW-0508">mRNA splicing</keyword>
<evidence type="ECO:0000313" key="8">
    <source>
        <dbReference type="EnsemblMetazoa" id="GBRI041868-PA"/>
    </source>
</evidence>
<evidence type="ECO:0000256" key="7">
    <source>
        <dbReference type="RuleBase" id="RU367148"/>
    </source>
</evidence>
<dbReference type="PANTHER" id="PTHR13264">
    <property type="entry name" value="GCIP-INTERACTING PROTEIN P29"/>
    <property type="match status" value="1"/>
</dbReference>
<evidence type="ECO:0000313" key="9">
    <source>
        <dbReference type="Proteomes" id="UP000091820"/>
    </source>
</evidence>
<evidence type="ECO:0000256" key="5">
    <source>
        <dbReference type="ARBA" id="ARBA00023187"/>
    </source>
</evidence>
<evidence type="ECO:0000256" key="6">
    <source>
        <dbReference type="ARBA" id="ARBA00023242"/>
    </source>
</evidence>
<organism evidence="8 9">
    <name type="scientific">Glossina brevipalpis</name>
    <dbReference type="NCBI Taxonomy" id="37001"/>
    <lineage>
        <taxon>Eukaryota</taxon>
        <taxon>Metazoa</taxon>
        <taxon>Ecdysozoa</taxon>
        <taxon>Arthropoda</taxon>
        <taxon>Hexapoda</taxon>
        <taxon>Insecta</taxon>
        <taxon>Pterygota</taxon>
        <taxon>Neoptera</taxon>
        <taxon>Endopterygota</taxon>
        <taxon>Diptera</taxon>
        <taxon>Brachycera</taxon>
        <taxon>Muscomorpha</taxon>
        <taxon>Hippoboscoidea</taxon>
        <taxon>Glossinidae</taxon>
        <taxon>Glossina</taxon>
    </lineage>
</organism>